<evidence type="ECO:0000259" key="1">
    <source>
        <dbReference type="Pfam" id="PF01051"/>
    </source>
</evidence>
<dbReference type="Gene3D" id="1.10.10.10">
    <property type="entry name" value="Winged helix-like DNA-binding domain superfamily/Winged helix DNA-binding domain"/>
    <property type="match status" value="2"/>
</dbReference>
<protein>
    <recommendedName>
        <fullName evidence="1">Initiator Rep protein WH1 domain-containing protein</fullName>
    </recommendedName>
</protein>
<geneLocation type="plasmid" evidence="2">
    <name>pRGRH0233</name>
</geneLocation>
<dbReference type="GO" id="GO:0006270">
    <property type="term" value="P:DNA replication initiation"/>
    <property type="evidence" value="ECO:0007669"/>
    <property type="project" value="InterPro"/>
</dbReference>
<reference evidence="2" key="1">
    <citation type="submission" date="2015-06" db="EMBL/GenBank/DDBJ databases">
        <authorList>
            <person name="Joergensen T."/>
        </authorList>
    </citation>
    <scope>NUCLEOTIDE SEQUENCE</scope>
    <source>
        <plasmid evidence="2">pRGRH0233</plasmid>
    </source>
</reference>
<dbReference type="GO" id="GO:0003887">
    <property type="term" value="F:DNA-directed DNA polymerase activity"/>
    <property type="evidence" value="ECO:0007669"/>
    <property type="project" value="InterPro"/>
</dbReference>
<keyword evidence="2" id="KW-0614">Plasmid</keyword>
<reference evidence="2" key="2">
    <citation type="submission" date="2015-07" db="EMBL/GenBank/DDBJ databases">
        <title>Plasmids, circular viruses and viroids from rat gut.</title>
        <authorList>
            <person name="Jorgensen T.J."/>
            <person name="Hansen M.A."/>
            <person name="Xu Z."/>
            <person name="Tabak M.A."/>
            <person name="Sorensen S.J."/>
            <person name="Hansen L.H."/>
        </authorList>
    </citation>
    <scope>NUCLEOTIDE SEQUENCE</scope>
    <source>
        <plasmid evidence="2">pRGRH0233</plasmid>
    </source>
</reference>
<dbReference type="EMBL" id="LN852906">
    <property type="protein sequence ID" value="CRY94330.1"/>
    <property type="molecule type" value="Genomic_DNA"/>
</dbReference>
<evidence type="ECO:0000313" key="2">
    <source>
        <dbReference type="EMBL" id="CRY94330.1"/>
    </source>
</evidence>
<sequence length="394" mass="45788">MDINESRFRAIAAQDCGLSIESSIAQTSLFPDWSENCSPNEMRDKECLSDGFTRHQSRVAPQITSARSKLSALELKVFYQTTTILRMADETLKDYCVTLEHFARALGISLHGGKNKKELIDVLRKIAKQGFEVWNQKDSEWEYYPIFSFVQLKQNLVYFGFNGAIKAFILQLKQFTRIEQVKVIHTLKSKYAIRIYALLKDYRTLYYRDFDIQFLIDAFNLPKSYRDYGYIKQKVLDVAAHEINAKTDLEILDIYPVRKTRKKVETVRILFTDDVEKRGDEIALILSENYKKLGLRVFEGLPLESGRIGIAILSADKSALELWSRERELIKRFSLSQHRGELANVVQTLIGEIAPIIAQQALKARRILTSVESWQHKIERIKYFCNFLNYLKQK</sequence>
<accession>A0A0H5PYR6</accession>
<name>A0A0H5PYR6_9ZZZZ</name>
<organism evidence="2">
    <name type="scientific">uncultured prokaryote</name>
    <dbReference type="NCBI Taxonomy" id="198431"/>
    <lineage>
        <taxon>unclassified sequences</taxon>
        <taxon>environmental samples</taxon>
    </lineage>
</organism>
<dbReference type="InterPro" id="IPR036390">
    <property type="entry name" value="WH_DNA-bd_sf"/>
</dbReference>
<dbReference type="InterPro" id="IPR036388">
    <property type="entry name" value="WH-like_DNA-bd_sf"/>
</dbReference>
<dbReference type="SUPFAM" id="SSF46785">
    <property type="entry name" value="Winged helix' DNA-binding domain"/>
    <property type="match status" value="2"/>
</dbReference>
<dbReference type="Pfam" id="PF01051">
    <property type="entry name" value="Rep3_N"/>
    <property type="match status" value="1"/>
</dbReference>
<dbReference type="InterPro" id="IPR000525">
    <property type="entry name" value="Initiator_Rep_WH1"/>
</dbReference>
<dbReference type="AlphaFoldDB" id="A0A0H5PYR6"/>
<feature type="domain" description="Initiator Rep protein WH1" evidence="1">
    <location>
        <begin position="62"/>
        <end position="200"/>
    </location>
</feature>
<proteinExistence type="predicted"/>
<dbReference type="Pfam" id="PF21205">
    <property type="entry name" value="Rep3_C"/>
    <property type="match status" value="1"/>
</dbReference>